<accession>A4ISL1</accession>
<dbReference type="HOGENOM" id="CLU_2569012_0_0_9"/>
<organism evidence="1 2">
    <name type="scientific">Geobacillus thermodenitrificans (strain NG80-2)</name>
    <dbReference type="NCBI Taxonomy" id="420246"/>
    <lineage>
        <taxon>Bacteria</taxon>
        <taxon>Bacillati</taxon>
        <taxon>Bacillota</taxon>
        <taxon>Bacilli</taxon>
        <taxon>Bacillales</taxon>
        <taxon>Anoxybacillaceae</taxon>
        <taxon>Geobacillus</taxon>
    </lineage>
</organism>
<dbReference type="GO" id="GO:0008483">
    <property type="term" value="F:transaminase activity"/>
    <property type="evidence" value="ECO:0007669"/>
    <property type="project" value="UniProtKB-KW"/>
</dbReference>
<dbReference type="InterPro" id="IPR015422">
    <property type="entry name" value="PyrdxlP-dep_Trfase_small"/>
</dbReference>
<sequence>MICGIEIVKDRATKAVFPRTAMVVIRIILEARPSGLIIRPLGLVLMFIPVLSMSEAEVDEVVCILFDSIACLSEQVRVELM</sequence>
<proteinExistence type="predicted"/>
<dbReference type="InterPro" id="IPR015424">
    <property type="entry name" value="PyrdxlP-dep_Trfase"/>
</dbReference>
<dbReference type="SUPFAM" id="SSF53383">
    <property type="entry name" value="PLP-dependent transferases"/>
    <property type="match status" value="1"/>
</dbReference>
<protein>
    <submittedName>
        <fullName evidence="1">DAPA aminotransferase</fullName>
    </submittedName>
</protein>
<name>A4ISL1_GEOTN</name>
<keyword evidence="1" id="KW-0808">Transferase</keyword>
<dbReference type="eggNOG" id="COG0161">
    <property type="taxonomic scope" value="Bacteria"/>
</dbReference>
<reference evidence="1 2" key="1">
    <citation type="journal article" date="2007" name="Proc. Natl. Acad. Sci. U.S.A.">
        <title>Genome and proteome of long-chain alkane degrading Geobacillus thermodenitrificans NG80-2 isolated from a deep-subsurface oil reservoir.</title>
        <authorList>
            <person name="Feng L."/>
            <person name="Wang W."/>
            <person name="Cheng J."/>
            <person name="Ren Y."/>
            <person name="Zhao G."/>
            <person name="Gao C."/>
            <person name="Tang Y."/>
            <person name="Liu X."/>
            <person name="Han W."/>
            <person name="Peng X."/>
            <person name="Liu R."/>
            <person name="Wang L."/>
        </authorList>
    </citation>
    <scope>NUCLEOTIDE SEQUENCE [LARGE SCALE GENOMIC DNA]</scope>
    <source>
        <strain evidence="1 2">NG80-2</strain>
    </source>
</reference>
<evidence type="ECO:0000313" key="2">
    <source>
        <dbReference type="Proteomes" id="UP000001578"/>
    </source>
</evidence>
<dbReference type="Gene3D" id="3.90.1150.10">
    <property type="entry name" value="Aspartate Aminotransferase, domain 1"/>
    <property type="match status" value="1"/>
</dbReference>
<dbReference type="AlphaFoldDB" id="A4ISL1"/>
<gene>
    <name evidence="1" type="ordered locus">GTNG_2970</name>
</gene>
<evidence type="ECO:0000313" key="1">
    <source>
        <dbReference type="EMBL" id="ABO68315.1"/>
    </source>
</evidence>
<dbReference type="EMBL" id="CP000557">
    <property type="protein sequence ID" value="ABO68315.1"/>
    <property type="molecule type" value="Genomic_DNA"/>
</dbReference>
<keyword evidence="1" id="KW-0032">Aminotransferase</keyword>
<dbReference type="Proteomes" id="UP000001578">
    <property type="component" value="Chromosome"/>
</dbReference>
<dbReference type="KEGG" id="gtn:GTNG_2970"/>